<keyword evidence="5" id="KW-1185">Reference proteome</keyword>
<feature type="domain" description="Multidrug resistance protein MdtA-like barrel-sandwich hybrid" evidence="2">
    <location>
        <begin position="82"/>
        <end position="204"/>
    </location>
</feature>
<reference evidence="4 5" key="1">
    <citation type="submission" date="2018-03" db="EMBL/GenBank/DDBJ databases">
        <title>The draft genome of Mesorhizobium soli JCM 19897.</title>
        <authorList>
            <person name="Li L."/>
            <person name="Liu L."/>
            <person name="Liang L."/>
            <person name="Wang T."/>
            <person name="Zhang X."/>
        </authorList>
    </citation>
    <scope>NUCLEOTIDE SEQUENCE [LARGE SCALE GENOMIC DNA]</scope>
    <source>
        <strain evidence="4 5">JCM 19897</strain>
    </source>
</reference>
<feature type="domain" description="CusB-like beta-barrel" evidence="3">
    <location>
        <begin position="215"/>
        <end position="284"/>
    </location>
</feature>
<dbReference type="GO" id="GO:1990281">
    <property type="term" value="C:efflux pump complex"/>
    <property type="evidence" value="ECO:0007669"/>
    <property type="project" value="TreeGrafter"/>
</dbReference>
<dbReference type="PANTHER" id="PTHR30469:SF29">
    <property type="entry name" value="BLR2860 PROTEIN"/>
    <property type="match status" value="1"/>
</dbReference>
<dbReference type="InterPro" id="IPR058792">
    <property type="entry name" value="Beta-barrel_RND_2"/>
</dbReference>
<name>A0A2P7SAH2_9HYPH</name>
<dbReference type="InterPro" id="IPR058625">
    <property type="entry name" value="MdtA-like_BSH"/>
</dbReference>
<comment type="similarity">
    <text evidence="1">Belongs to the membrane fusion protein (MFP) (TC 8.A.1) family.</text>
</comment>
<dbReference type="Gene3D" id="2.40.420.20">
    <property type="match status" value="1"/>
</dbReference>
<dbReference type="PANTHER" id="PTHR30469">
    <property type="entry name" value="MULTIDRUG RESISTANCE PROTEIN MDTA"/>
    <property type="match status" value="1"/>
</dbReference>
<evidence type="ECO:0000259" key="3">
    <source>
        <dbReference type="Pfam" id="PF25954"/>
    </source>
</evidence>
<dbReference type="Pfam" id="PF25917">
    <property type="entry name" value="BSH_RND"/>
    <property type="match status" value="1"/>
</dbReference>
<gene>
    <name evidence="4" type="ORF">C7I85_16800</name>
</gene>
<dbReference type="InterPro" id="IPR006143">
    <property type="entry name" value="RND_pump_MFP"/>
</dbReference>
<dbReference type="Proteomes" id="UP000240653">
    <property type="component" value="Unassembled WGS sequence"/>
</dbReference>
<dbReference type="RefSeq" id="WP_106725349.1">
    <property type="nucleotide sequence ID" value="NZ_PXYL01000008.1"/>
</dbReference>
<evidence type="ECO:0000256" key="1">
    <source>
        <dbReference type="ARBA" id="ARBA00009477"/>
    </source>
</evidence>
<evidence type="ECO:0000259" key="2">
    <source>
        <dbReference type="Pfam" id="PF25917"/>
    </source>
</evidence>
<accession>A0A2P7SAH2</accession>
<dbReference type="Gene3D" id="2.40.50.100">
    <property type="match status" value="1"/>
</dbReference>
<dbReference type="EMBL" id="PXYL01000008">
    <property type="protein sequence ID" value="PSJ59467.1"/>
    <property type="molecule type" value="Genomic_DNA"/>
</dbReference>
<dbReference type="Gene3D" id="2.40.30.170">
    <property type="match status" value="1"/>
</dbReference>
<evidence type="ECO:0000313" key="4">
    <source>
        <dbReference type="EMBL" id="PSJ59467.1"/>
    </source>
</evidence>
<protein>
    <submittedName>
        <fullName evidence="4">Efflux transporter periplasmic adaptor subunit</fullName>
    </submittedName>
</protein>
<dbReference type="Pfam" id="PF25954">
    <property type="entry name" value="Beta-barrel_RND_2"/>
    <property type="match status" value="1"/>
</dbReference>
<dbReference type="AlphaFoldDB" id="A0A2P7SAH2"/>
<sequence length="378" mass="39365">MAKVRFHKLAAIGVLIGFAAWMGTGEFSSVGSAAAEAEKKPTAAEQPKAPTRTVAVITPPRVQHARAIRMSGQTEADKRAVLATRVGGIIAKLPVKQGQHVKAGDLVLMLDAEEKTAAVETARQLVAQRQAEADAQERLVKSGNSPKLQSDIVRSALAAARSQLEAAQAELARTEVKAPFDGVIDRVPVELGSSIMAGGEVATILSLDPIVGKGEISERDLSYVKIGDDAEVKLVNGDTAKGTVRYISRDASTSTRTFRIEIAVPNPEGSIPAGMTAEITVSAQPAEAVILPRSVVTLSSNGDLGIRAVDKDQKVSFHPIDLVDDTPSGLVLGGIPSDARIIVAGQDLVSEGDTVDAVDADAEMIKKLAGAPSGGLPQ</sequence>
<dbReference type="SUPFAM" id="SSF111369">
    <property type="entry name" value="HlyD-like secretion proteins"/>
    <property type="match status" value="1"/>
</dbReference>
<proteinExistence type="inferred from homology"/>
<dbReference type="GO" id="GO:0015562">
    <property type="term" value="F:efflux transmembrane transporter activity"/>
    <property type="evidence" value="ECO:0007669"/>
    <property type="project" value="TreeGrafter"/>
</dbReference>
<dbReference type="NCBIfam" id="TIGR01730">
    <property type="entry name" value="RND_mfp"/>
    <property type="match status" value="1"/>
</dbReference>
<dbReference type="OrthoDB" id="9806939at2"/>
<comment type="caution">
    <text evidence="4">The sequence shown here is derived from an EMBL/GenBank/DDBJ whole genome shotgun (WGS) entry which is preliminary data.</text>
</comment>
<organism evidence="4 5">
    <name type="scientific">Pseudaminobacter soli</name>
    <name type="common">ex Li et al. 2025</name>
    <dbReference type="NCBI Taxonomy" id="1295366"/>
    <lineage>
        <taxon>Bacteria</taxon>
        <taxon>Pseudomonadati</taxon>
        <taxon>Pseudomonadota</taxon>
        <taxon>Alphaproteobacteria</taxon>
        <taxon>Hyphomicrobiales</taxon>
        <taxon>Phyllobacteriaceae</taxon>
        <taxon>Pseudaminobacter</taxon>
    </lineage>
</organism>
<dbReference type="Gene3D" id="1.10.287.470">
    <property type="entry name" value="Helix hairpin bin"/>
    <property type="match status" value="1"/>
</dbReference>
<evidence type="ECO:0000313" key="5">
    <source>
        <dbReference type="Proteomes" id="UP000240653"/>
    </source>
</evidence>